<protein>
    <submittedName>
        <fullName evidence="10">ABC transporter ATP-binding protein/permease</fullName>
    </submittedName>
</protein>
<dbReference type="Pfam" id="PF00005">
    <property type="entry name" value="ABC_tran"/>
    <property type="match status" value="1"/>
</dbReference>
<dbReference type="EMBL" id="CP104064">
    <property type="protein sequence ID" value="WAH39149.1"/>
    <property type="molecule type" value="Genomic_DNA"/>
</dbReference>
<dbReference type="CDD" id="cd18545">
    <property type="entry name" value="ABC_6TM_YknV_like"/>
    <property type="match status" value="1"/>
</dbReference>
<evidence type="ECO:0000256" key="1">
    <source>
        <dbReference type="ARBA" id="ARBA00004651"/>
    </source>
</evidence>
<evidence type="ECO:0000313" key="11">
    <source>
        <dbReference type="Proteomes" id="UP001164803"/>
    </source>
</evidence>
<dbReference type="PANTHER" id="PTHR43394:SF1">
    <property type="entry name" value="ATP-BINDING CASSETTE SUB-FAMILY B MEMBER 10, MITOCHONDRIAL"/>
    <property type="match status" value="1"/>
</dbReference>
<keyword evidence="11" id="KW-1185">Reference proteome</keyword>
<evidence type="ECO:0000259" key="9">
    <source>
        <dbReference type="PROSITE" id="PS50929"/>
    </source>
</evidence>
<feature type="transmembrane region" description="Helical" evidence="7">
    <location>
        <begin position="148"/>
        <end position="171"/>
    </location>
</feature>
<keyword evidence="4 10" id="KW-0067">ATP-binding</keyword>
<dbReference type="InterPro" id="IPR003593">
    <property type="entry name" value="AAA+_ATPase"/>
</dbReference>
<dbReference type="Gene3D" id="1.20.1560.10">
    <property type="entry name" value="ABC transporter type 1, transmembrane domain"/>
    <property type="match status" value="1"/>
</dbReference>
<dbReference type="CDD" id="cd03254">
    <property type="entry name" value="ABCC_Glucan_exporter_like"/>
    <property type="match status" value="1"/>
</dbReference>
<evidence type="ECO:0000256" key="6">
    <source>
        <dbReference type="ARBA" id="ARBA00023136"/>
    </source>
</evidence>
<proteinExistence type="predicted"/>
<dbReference type="InterPro" id="IPR017871">
    <property type="entry name" value="ABC_transporter-like_CS"/>
</dbReference>
<dbReference type="InterPro" id="IPR011527">
    <property type="entry name" value="ABC1_TM_dom"/>
</dbReference>
<evidence type="ECO:0000313" key="10">
    <source>
        <dbReference type="EMBL" id="WAH39149.1"/>
    </source>
</evidence>
<keyword evidence="5 7" id="KW-1133">Transmembrane helix</keyword>
<feature type="transmembrane region" description="Helical" evidence="7">
    <location>
        <begin position="78"/>
        <end position="96"/>
    </location>
</feature>
<dbReference type="Proteomes" id="UP001164803">
    <property type="component" value="Chromosome"/>
</dbReference>
<feature type="transmembrane region" description="Helical" evidence="7">
    <location>
        <begin position="177"/>
        <end position="197"/>
    </location>
</feature>
<dbReference type="Pfam" id="PF00664">
    <property type="entry name" value="ABC_membrane"/>
    <property type="match status" value="1"/>
</dbReference>
<dbReference type="PROSITE" id="PS50929">
    <property type="entry name" value="ABC_TM1F"/>
    <property type="match status" value="1"/>
</dbReference>
<dbReference type="PROSITE" id="PS00211">
    <property type="entry name" value="ABC_TRANSPORTER_1"/>
    <property type="match status" value="1"/>
</dbReference>
<dbReference type="PROSITE" id="PS50893">
    <property type="entry name" value="ABC_TRANSPORTER_2"/>
    <property type="match status" value="1"/>
</dbReference>
<dbReference type="InterPro" id="IPR039421">
    <property type="entry name" value="Type_1_exporter"/>
</dbReference>
<sequence>MLRSPFIYRDDEALEKKFQLGQVRRLAAYMKPYPGMIFGALAATCGNIAVTLLGPFMVGRTIDIAITKGNTRLLMEDGIILIALYLLNFAASYVRIHLTNRLGQSVIQGLRRELFSHVQTLSNDFYDSRPAGSILVRIMNDVNSLQDLFTNGVINTITNLFTLIGIIAIMLSLNWHLSLVSLVVLPFMFLISIRLTVNIRRAWQQVRLRLSRINAHLAEGIQGMRVTESYVRQEENQTFFEKMNRDYMGRFLHAQRWSIPFGPLVDLTGALGSALLFWYGVHLLRADLVTVGLLIAFANYLGNFWTPIGQLGQVYNQLLVAMASSERIFQYLDTKALIADTPGAQDLPAVKGRVTFEHVGFEYEAGRLALDNVSFDAKPGETIALVGHTGAGKTTVINLLARFYDTSSGRILIDGKDIRDVTVESLRSQVGMVLQETFIFSGTIMENIRYGNPASTDEEVKAAATAVYANVFIEQLENGYETEVRERGNRLSQGQRQLISFARAILADPQILILDEATASIDTYTEHLIQKGLEVLLAGRTAFVVAHRLSTIRDADQILVFDHGQIVERGTHETLMEGKGYYYDLVAAQYRFLA</sequence>
<feature type="transmembrane region" description="Helical" evidence="7">
    <location>
        <begin position="257"/>
        <end position="278"/>
    </location>
</feature>
<dbReference type="SUPFAM" id="SSF90123">
    <property type="entry name" value="ABC transporter transmembrane region"/>
    <property type="match status" value="1"/>
</dbReference>
<dbReference type="InterPro" id="IPR036640">
    <property type="entry name" value="ABC1_TM_sf"/>
</dbReference>
<dbReference type="GO" id="GO:0005524">
    <property type="term" value="F:ATP binding"/>
    <property type="evidence" value="ECO:0007669"/>
    <property type="project" value="UniProtKB-KW"/>
</dbReference>
<reference evidence="10" key="1">
    <citation type="submission" date="2022-08" db="EMBL/GenBank/DDBJ databases">
        <title>Alicyclobacillus dauci DSM2870, complete genome.</title>
        <authorList>
            <person name="Wang Q."/>
            <person name="Cai R."/>
            <person name="Wang Z."/>
        </authorList>
    </citation>
    <scope>NUCLEOTIDE SEQUENCE</scope>
    <source>
        <strain evidence="10">DSM 28700</strain>
    </source>
</reference>
<dbReference type="InterPro" id="IPR027417">
    <property type="entry name" value="P-loop_NTPase"/>
</dbReference>
<feature type="domain" description="ABC transmembrane type-1" evidence="9">
    <location>
        <begin position="38"/>
        <end position="318"/>
    </location>
</feature>
<dbReference type="SUPFAM" id="SSF52540">
    <property type="entry name" value="P-loop containing nucleoside triphosphate hydrolases"/>
    <property type="match status" value="1"/>
</dbReference>
<keyword evidence="6 7" id="KW-0472">Membrane</keyword>
<dbReference type="RefSeq" id="WP_268046808.1">
    <property type="nucleotide sequence ID" value="NZ_CP104064.1"/>
</dbReference>
<accession>A0ABY6ZA66</accession>
<dbReference type="PANTHER" id="PTHR43394">
    <property type="entry name" value="ATP-DEPENDENT PERMEASE MDL1, MITOCHONDRIAL"/>
    <property type="match status" value="1"/>
</dbReference>
<keyword evidence="3" id="KW-0547">Nucleotide-binding</keyword>
<evidence type="ECO:0000256" key="4">
    <source>
        <dbReference type="ARBA" id="ARBA00022840"/>
    </source>
</evidence>
<evidence type="ECO:0000259" key="8">
    <source>
        <dbReference type="PROSITE" id="PS50893"/>
    </source>
</evidence>
<feature type="domain" description="ABC transporter" evidence="8">
    <location>
        <begin position="354"/>
        <end position="588"/>
    </location>
</feature>
<keyword evidence="2 7" id="KW-0812">Transmembrane</keyword>
<evidence type="ECO:0000256" key="2">
    <source>
        <dbReference type="ARBA" id="ARBA00022692"/>
    </source>
</evidence>
<dbReference type="SMART" id="SM00382">
    <property type="entry name" value="AAA"/>
    <property type="match status" value="1"/>
</dbReference>
<feature type="transmembrane region" description="Helical" evidence="7">
    <location>
        <begin position="33"/>
        <end position="58"/>
    </location>
</feature>
<evidence type="ECO:0000256" key="5">
    <source>
        <dbReference type="ARBA" id="ARBA00022989"/>
    </source>
</evidence>
<comment type="subcellular location">
    <subcellularLocation>
        <location evidence="1">Cell membrane</location>
        <topology evidence="1">Multi-pass membrane protein</topology>
    </subcellularLocation>
</comment>
<evidence type="ECO:0000256" key="7">
    <source>
        <dbReference type="SAM" id="Phobius"/>
    </source>
</evidence>
<gene>
    <name evidence="10" type="ORF">NZD86_06255</name>
</gene>
<organism evidence="10 11">
    <name type="scientific">Alicyclobacillus dauci</name>
    <dbReference type="NCBI Taxonomy" id="1475485"/>
    <lineage>
        <taxon>Bacteria</taxon>
        <taxon>Bacillati</taxon>
        <taxon>Bacillota</taxon>
        <taxon>Bacilli</taxon>
        <taxon>Bacillales</taxon>
        <taxon>Alicyclobacillaceae</taxon>
        <taxon>Alicyclobacillus</taxon>
    </lineage>
</organism>
<dbReference type="Gene3D" id="3.40.50.300">
    <property type="entry name" value="P-loop containing nucleotide triphosphate hydrolases"/>
    <property type="match status" value="1"/>
</dbReference>
<dbReference type="InterPro" id="IPR003439">
    <property type="entry name" value="ABC_transporter-like_ATP-bd"/>
</dbReference>
<evidence type="ECO:0000256" key="3">
    <source>
        <dbReference type="ARBA" id="ARBA00022741"/>
    </source>
</evidence>
<name>A0ABY6ZA66_9BACL</name>